<dbReference type="InterPro" id="IPR020843">
    <property type="entry name" value="ER"/>
</dbReference>
<evidence type="ECO:0000256" key="3">
    <source>
        <dbReference type="ARBA" id="ARBA00022723"/>
    </source>
</evidence>
<dbReference type="SUPFAM" id="SSF51735">
    <property type="entry name" value="NAD(P)-binding Rossmann-fold domains"/>
    <property type="match status" value="1"/>
</dbReference>
<dbReference type="GO" id="GO:0008270">
    <property type="term" value="F:zinc ion binding"/>
    <property type="evidence" value="ECO:0007669"/>
    <property type="project" value="InterPro"/>
</dbReference>
<dbReference type="Gene3D" id="3.40.50.720">
    <property type="entry name" value="NAD(P)-binding Rossmann-like Domain"/>
    <property type="match status" value="1"/>
</dbReference>
<evidence type="ECO:0000259" key="7">
    <source>
        <dbReference type="SMART" id="SM00829"/>
    </source>
</evidence>
<dbReference type="SMART" id="SM00829">
    <property type="entry name" value="PKS_ER"/>
    <property type="match status" value="1"/>
</dbReference>
<evidence type="ECO:0000256" key="2">
    <source>
        <dbReference type="ARBA" id="ARBA00008072"/>
    </source>
</evidence>
<keyword evidence="9" id="KW-1185">Reference proteome</keyword>
<keyword evidence="3 6" id="KW-0479">Metal-binding</keyword>
<evidence type="ECO:0000256" key="5">
    <source>
        <dbReference type="ARBA" id="ARBA00023002"/>
    </source>
</evidence>
<dbReference type="InterPro" id="IPR002328">
    <property type="entry name" value="ADH_Zn_CS"/>
</dbReference>
<dbReference type="PROSITE" id="PS00059">
    <property type="entry name" value="ADH_ZINC"/>
    <property type="match status" value="1"/>
</dbReference>
<dbReference type="OrthoDB" id="334894at2"/>
<evidence type="ECO:0000256" key="6">
    <source>
        <dbReference type="RuleBase" id="RU361277"/>
    </source>
</evidence>
<dbReference type="SUPFAM" id="SSF50129">
    <property type="entry name" value="GroES-like"/>
    <property type="match status" value="2"/>
</dbReference>
<dbReference type="GO" id="GO:0016491">
    <property type="term" value="F:oxidoreductase activity"/>
    <property type="evidence" value="ECO:0007669"/>
    <property type="project" value="UniProtKB-KW"/>
</dbReference>
<sequence>MQAAVLHRTGDEQLDVTRSITATSFGPGRVRVRLHKAGLCHSDLSAMSGVLPHKAPFVPGHEGAGEVVEVGDGVADLAVGDRVVICWMPPCDRCPSCTSGAAHLCLSGYKNLATPNFEMDGIALPGMMGEGTFAEEVVVSAAAAITIPDDVPYEIAALIGCGVTTGIGAALNTARVEPGSSVVVIGLGGVGISILQGARVAGAAQIVAVDPTSNRRDWALKFGATTAVSPEELQDTVKRLSGGAGVDYAFEAVGTPGTLRAAYDCTRRGGTVCLVGAGSRTEPLGLTMGELVLDEKKLLPSFFGGDDVRRTYAKVVELWRAGRIDLQSMITHHVPLSGINEAIRQMKTGEALRTVIDIV</sequence>
<dbReference type="AlphaFoldDB" id="X0QZ19"/>
<dbReference type="Gene3D" id="3.90.180.10">
    <property type="entry name" value="Medium-chain alcohol dehydrogenases, catalytic domain"/>
    <property type="match status" value="1"/>
</dbReference>
<evidence type="ECO:0000313" key="9">
    <source>
        <dbReference type="Proteomes" id="UP000019491"/>
    </source>
</evidence>
<comment type="caution">
    <text evidence="8">The sequence shown here is derived from an EMBL/GenBank/DDBJ whole genome shotgun (WGS) entry which is preliminary data.</text>
</comment>
<dbReference type="EMBL" id="BAWF01000010">
    <property type="protein sequence ID" value="GAF43875.1"/>
    <property type="molecule type" value="Genomic_DNA"/>
</dbReference>
<gene>
    <name evidence="8" type="ORF">RW1_010_00930</name>
</gene>
<reference evidence="8 9" key="1">
    <citation type="submission" date="2014-02" db="EMBL/GenBank/DDBJ databases">
        <title>Whole genome shotgun sequence of Rhodococcus wratislaviensis NBRC 100605.</title>
        <authorList>
            <person name="Hosoyama A."/>
            <person name="Tsuchikane K."/>
            <person name="Yoshida I."/>
            <person name="Ohji S."/>
            <person name="Ichikawa N."/>
            <person name="Yamazoe A."/>
            <person name="Fujita N."/>
        </authorList>
    </citation>
    <scope>NUCLEOTIDE SEQUENCE [LARGE SCALE GENOMIC DNA]</scope>
    <source>
        <strain evidence="8 9">NBRC 100605</strain>
    </source>
</reference>
<evidence type="ECO:0000313" key="8">
    <source>
        <dbReference type="EMBL" id="GAF43875.1"/>
    </source>
</evidence>
<dbReference type="InterPro" id="IPR013149">
    <property type="entry name" value="ADH-like_C"/>
</dbReference>
<evidence type="ECO:0000256" key="1">
    <source>
        <dbReference type="ARBA" id="ARBA00001947"/>
    </source>
</evidence>
<accession>X0QZ19</accession>
<dbReference type="InterPro" id="IPR011032">
    <property type="entry name" value="GroES-like_sf"/>
</dbReference>
<comment type="similarity">
    <text evidence="2 6">Belongs to the zinc-containing alcohol dehydrogenase family.</text>
</comment>
<evidence type="ECO:0000256" key="4">
    <source>
        <dbReference type="ARBA" id="ARBA00022833"/>
    </source>
</evidence>
<protein>
    <submittedName>
        <fullName evidence="8">Putative zinc-containing alcohol dehydrogenase</fullName>
    </submittedName>
</protein>
<dbReference type="Pfam" id="PF00107">
    <property type="entry name" value="ADH_zinc_N"/>
    <property type="match status" value="1"/>
</dbReference>
<dbReference type="PANTHER" id="PTHR43350:SF21">
    <property type="entry name" value="S-NITROSOMYCOTHIOL REDUCTASE MSCR"/>
    <property type="match status" value="1"/>
</dbReference>
<comment type="cofactor">
    <cofactor evidence="1 6">
        <name>Zn(2+)</name>
        <dbReference type="ChEBI" id="CHEBI:29105"/>
    </cofactor>
</comment>
<dbReference type="PANTHER" id="PTHR43350">
    <property type="entry name" value="NAD-DEPENDENT ALCOHOL DEHYDROGENASE"/>
    <property type="match status" value="1"/>
</dbReference>
<keyword evidence="4 6" id="KW-0862">Zinc</keyword>
<dbReference type="RefSeq" id="WP_037229062.1">
    <property type="nucleotide sequence ID" value="NZ_BAWF01000010.1"/>
</dbReference>
<name>X0QZ19_RHOWR</name>
<dbReference type="InterPro" id="IPR036291">
    <property type="entry name" value="NAD(P)-bd_dom_sf"/>
</dbReference>
<proteinExistence type="inferred from homology"/>
<dbReference type="Pfam" id="PF08240">
    <property type="entry name" value="ADH_N"/>
    <property type="match status" value="1"/>
</dbReference>
<dbReference type="FunFam" id="3.40.50.720:FF:000003">
    <property type="entry name" value="S-(hydroxymethyl)glutathione dehydrogenase"/>
    <property type="match status" value="1"/>
</dbReference>
<dbReference type="InterPro" id="IPR013154">
    <property type="entry name" value="ADH-like_N"/>
</dbReference>
<keyword evidence="5" id="KW-0560">Oxidoreductase</keyword>
<dbReference type="Proteomes" id="UP000019491">
    <property type="component" value="Unassembled WGS sequence"/>
</dbReference>
<feature type="domain" description="Enoyl reductase (ER)" evidence="7">
    <location>
        <begin position="10"/>
        <end position="356"/>
    </location>
</feature>
<organism evidence="8 9">
    <name type="scientific">Rhodococcus wratislaviensis NBRC 100605</name>
    <dbReference type="NCBI Taxonomy" id="1219028"/>
    <lineage>
        <taxon>Bacteria</taxon>
        <taxon>Bacillati</taxon>
        <taxon>Actinomycetota</taxon>
        <taxon>Actinomycetes</taxon>
        <taxon>Mycobacteriales</taxon>
        <taxon>Nocardiaceae</taxon>
        <taxon>Rhodococcus</taxon>
    </lineage>
</organism>